<evidence type="ECO:0000313" key="6">
    <source>
        <dbReference type="Proteomes" id="UP000547674"/>
    </source>
</evidence>
<accession>A0A7Y2H3X0</accession>
<dbReference type="InterPro" id="IPR016181">
    <property type="entry name" value="Acyl_CoA_acyltransferase"/>
</dbReference>
<evidence type="ECO:0000256" key="2">
    <source>
        <dbReference type="ARBA" id="ARBA00023315"/>
    </source>
</evidence>
<dbReference type="EMBL" id="JABDJR010000684">
    <property type="protein sequence ID" value="NNF08481.1"/>
    <property type="molecule type" value="Genomic_DNA"/>
</dbReference>
<organism evidence="5 6">
    <name type="scientific">Eiseniibacteriota bacterium</name>
    <dbReference type="NCBI Taxonomy" id="2212470"/>
    <lineage>
        <taxon>Bacteria</taxon>
        <taxon>Candidatus Eiseniibacteriota</taxon>
    </lineage>
</organism>
<comment type="caution">
    <text evidence="5">The sequence shown here is derived from an EMBL/GenBank/DDBJ whole genome shotgun (WGS) entry which is preliminary data.</text>
</comment>
<dbReference type="PANTHER" id="PTHR43792:SF8">
    <property type="entry name" value="[RIBOSOMAL PROTEIN US5]-ALANINE N-ACETYLTRANSFERASE"/>
    <property type="match status" value="1"/>
</dbReference>
<evidence type="ECO:0000256" key="3">
    <source>
        <dbReference type="ARBA" id="ARBA00038502"/>
    </source>
</evidence>
<evidence type="ECO:0000259" key="4">
    <source>
        <dbReference type="PROSITE" id="PS51186"/>
    </source>
</evidence>
<evidence type="ECO:0000256" key="1">
    <source>
        <dbReference type="ARBA" id="ARBA00022679"/>
    </source>
</evidence>
<feature type="domain" description="N-acetyltransferase" evidence="4">
    <location>
        <begin position="12"/>
        <end position="168"/>
    </location>
</feature>
<comment type="similarity">
    <text evidence="3">Belongs to the acetyltransferase family. RimJ subfamily.</text>
</comment>
<gene>
    <name evidence="5" type="ORF">HKN21_17095</name>
</gene>
<reference evidence="5 6" key="1">
    <citation type="submission" date="2020-03" db="EMBL/GenBank/DDBJ databases">
        <title>Metabolic flexibility allows generalist bacteria to become dominant in a frequently disturbed ecosystem.</title>
        <authorList>
            <person name="Chen Y.-J."/>
            <person name="Leung P.M."/>
            <person name="Bay S.K."/>
            <person name="Hugenholtz P."/>
            <person name="Kessler A.J."/>
            <person name="Shelley G."/>
            <person name="Waite D.W."/>
            <person name="Cook P.L."/>
            <person name="Greening C."/>
        </authorList>
    </citation>
    <scope>NUCLEOTIDE SEQUENCE [LARGE SCALE GENOMIC DNA]</scope>
    <source>
        <strain evidence="5">SS_bin_28</strain>
    </source>
</reference>
<proteinExistence type="inferred from homology"/>
<dbReference type="PROSITE" id="PS51186">
    <property type="entry name" value="GNAT"/>
    <property type="match status" value="1"/>
</dbReference>
<dbReference type="Gene3D" id="3.40.630.30">
    <property type="match status" value="1"/>
</dbReference>
<dbReference type="Pfam" id="PF13302">
    <property type="entry name" value="Acetyltransf_3"/>
    <property type="match status" value="1"/>
</dbReference>
<name>A0A7Y2H3X0_UNCEI</name>
<sequence length="183" mass="20425">MKTLEPLEIGPLILRAFREDDAQEVQTLAGDFEVADTTARIPHPYEDGLAEAWIEGQAKEREEGREVVFAIEEVASNRLVGAIGLVLGPQAHSAEVGYWIGKPFWNQGYATLALKGVLGFAFQTLGLERVYAHHMTRNAASGRVMEKAGMSYEGLSPKHFERWGKLEDIAFYGMLRESWRDDG</sequence>
<protein>
    <submittedName>
        <fullName evidence="5">GNAT family N-acetyltransferase</fullName>
    </submittedName>
</protein>
<evidence type="ECO:0000313" key="5">
    <source>
        <dbReference type="EMBL" id="NNF08481.1"/>
    </source>
</evidence>
<keyword evidence="2" id="KW-0012">Acyltransferase</keyword>
<dbReference type="Proteomes" id="UP000547674">
    <property type="component" value="Unassembled WGS sequence"/>
</dbReference>
<dbReference type="SUPFAM" id="SSF55729">
    <property type="entry name" value="Acyl-CoA N-acyltransferases (Nat)"/>
    <property type="match status" value="1"/>
</dbReference>
<dbReference type="GO" id="GO:0016747">
    <property type="term" value="F:acyltransferase activity, transferring groups other than amino-acyl groups"/>
    <property type="evidence" value="ECO:0007669"/>
    <property type="project" value="InterPro"/>
</dbReference>
<dbReference type="InterPro" id="IPR051531">
    <property type="entry name" value="N-acetyltransferase"/>
</dbReference>
<dbReference type="InterPro" id="IPR000182">
    <property type="entry name" value="GNAT_dom"/>
</dbReference>
<keyword evidence="1 5" id="KW-0808">Transferase</keyword>
<dbReference type="PANTHER" id="PTHR43792">
    <property type="entry name" value="GNAT FAMILY, PUTATIVE (AFU_ORTHOLOGUE AFUA_3G00765)-RELATED-RELATED"/>
    <property type="match status" value="1"/>
</dbReference>
<dbReference type="AlphaFoldDB" id="A0A7Y2H3X0"/>